<evidence type="ECO:0000256" key="2">
    <source>
        <dbReference type="ARBA" id="ARBA00022692"/>
    </source>
</evidence>
<dbReference type="InterPro" id="IPR019109">
    <property type="entry name" value="MamF_MmsF"/>
</dbReference>
<dbReference type="RefSeq" id="WP_187534079.1">
    <property type="nucleotide sequence ID" value="NZ_CBCSHU010000017.1"/>
</dbReference>
<evidence type="ECO:0000313" key="6">
    <source>
        <dbReference type="EMBL" id="QNN60959.1"/>
    </source>
</evidence>
<evidence type="ECO:0000256" key="4">
    <source>
        <dbReference type="ARBA" id="ARBA00023136"/>
    </source>
</evidence>
<feature type="transmembrane region" description="Helical" evidence="5">
    <location>
        <begin position="20"/>
        <end position="48"/>
    </location>
</feature>
<dbReference type="Proteomes" id="UP000515928">
    <property type="component" value="Chromosome"/>
</dbReference>
<reference evidence="6 7" key="1">
    <citation type="submission" date="2020-08" db="EMBL/GenBank/DDBJ databases">
        <title>Genome sequence of Erysipelothrix inopinata DSM 15511T.</title>
        <authorList>
            <person name="Hyun D.-W."/>
            <person name="Bae J.-W."/>
        </authorList>
    </citation>
    <scope>NUCLEOTIDE SEQUENCE [LARGE SCALE GENOMIC DNA]</scope>
    <source>
        <strain evidence="6 7">DSM 15511</strain>
    </source>
</reference>
<feature type="transmembrane region" description="Helical" evidence="5">
    <location>
        <begin position="60"/>
        <end position="89"/>
    </location>
</feature>
<dbReference type="AlphaFoldDB" id="A0A7G9RZD4"/>
<evidence type="ECO:0000256" key="5">
    <source>
        <dbReference type="SAM" id="Phobius"/>
    </source>
</evidence>
<dbReference type="KEGG" id="eio:H9L01_00895"/>
<keyword evidence="7" id="KW-1185">Reference proteome</keyword>
<sequence>MNNYQEKSSIFGLEEKTVAIILWIISILTASSNGGFTIIAIALAVLLFEKKSSFVRNHASQLLALSLVIFVVNIILSAVLGISFSLFYWNSITGLFASATSSIIMLAYSVLKFALNILGLVRAAKYEKCTLPIIGYWGQALESMIKPI</sequence>
<dbReference type="EMBL" id="CP060715">
    <property type="protein sequence ID" value="QNN60959.1"/>
    <property type="molecule type" value="Genomic_DNA"/>
</dbReference>
<keyword evidence="2 5" id="KW-0812">Transmembrane</keyword>
<keyword evidence="3 5" id="KW-1133">Transmembrane helix</keyword>
<comment type="subcellular location">
    <subcellularLocation>
        <location evidence="1">Membrane</location>
        <topology evidence="1">Multi-pass membrane protein</topology>
    </subcellularLocation>
</comment>
<dbReference type="Pfam" id="PF09685">
    <property type="entry name" value="MamF_MmsF"/>
    <property type="match status" value="1"/>
</dbReference>
<evidence type="ECO:0000256" key="3">
    <source>
        <dbReference type="ARBA" id="ARBA00022989"/>
    </source>
</evidence>
<organism evidence="6 7">
    <name type="scientific">Erysipelothrix inopinata</name>
    <dbReference type="NCBI Taxonomy" id="225084"/>
    <lineage>
        <taxon>Bacteria</taxon>
        <taxon>Bacillati</taxon>
        <taxon>Bacillota</taxon>
        <taxon>Erysipelotrichia</taxon>
        <taxon>Erysipelotrichales</taxon>
        <taxon>Erysipelotrichaceae</taxon>
        <taxon>Erysipelothrix</taxon>
    </lineage>
</organism>
<protein>
    <submittedName>
        <fullName evidence="6">DUF4870 domain-containing protein</fullName>
    </submittedName>
</protein>
<keyword evidence="4 5" id="KW-0472">Membrane</keyword>
<evidence type="ECO:0000313" key="7">
    <source>
        <dbReference type="Proteomes" id="UP000515928"/>
    </source>
</evidence>
<evidence type="ECO:0000256" key="1">
    <source>
        <dbReference type="ARBA" id="ARBA00004141"/>
    </source>
</evidence>
<accession>A0A7G9RZD4</accession>
<feature type="transmembrane region" description="Helical" evidence="5">
    <location>
        <begin position="95"/>
        <end position="118"/>
    </location>
</feature>
<name>A0A7G9RZD4_9FIRM</name>
<proteinExistence type="predicted"/>
<gene>
    <name evidence="6" type="ORF">H9L01_00895</name>
</gene>